<accession>A0ABY5I6E5</accession>
<evidence type="ECO:0000256" key="1">
    <source>
        <dbReference type="ARBA" id="ARBA00008136"/>
    </source>
</evidence>
<name>A0ABY5I6E5_9FIRM</name>
<proteinExistence type="inferred from homology"/>
<gene>
    <name evidence="9" type="ORF">NMU03_07290</name>
</gene>
<evidence type="ECO:0000256" key="3">
    <source>
        <dbReference type="ARBA" id="ARBA00022763"/>
    </source>
</evidence>
<evidence type="ECO:0000256" key="8">
    <source>
        <dbReference type="RuleBase" id="RU364100"/>
    </source>
</evidence>
<dbReference type="Gene3D" id="3.90.1680.10">
    <property type="entry name" value="SOS response associated peptidase-like"/>
    <property type="match status" value="1"/>
</dbReference>
<sequence>MEESGKGGEIMCGRFYIMRQIYLVLKDMGIDVKPEQILLGDCFPKQKIPVIVMEKGQYVVKNMQWGYHFPYDSRLVINARSETLLEKKMFQKDMKVRRCLIFARGFYEWDHQKHMLSFENEDDSIMMMAGLYNENKEVVIITKQANDVMRPIHSRMPVIIKPEHMHQWFDMTSSYFYFDAIESAIKIVNGSHQLSLFG</sequence>
<keyword evidence="2 8" id="KW-0645">Protease</keyword>
<keyword evidence="10" id="KW-1185">Reference proteome</keyword>
<comment type="similarity">
    <text evidence="1 8">Belongs to the SOS response-associated peptidase family.</text>
</comment>
<evidence type="ECO:0000313" key="9">
    <source>
        <dbReference type="EMBL" id="UTY40570.1"/>
    </source>
</evidence>
<evidence type="ECO:0000256" key="4">
    <source>
        <dbReference type="ARBA" id="ARBA00022801"/>
    </source>
</evidence>
<dbReference type="InterPro" id="IPR003738">
    <property type="entry name" value="SRAP"/>
</dbReference>
<keyword evidence="7" id="KW-0456">Lyase</keyword>
<keyword evidence="6" id="KW-0238">DNA-binding</keyword>
<keyword evidence="4 8" id="KW-0378">Hydrolase</keyword>
<dbReference type="Proteomes" id="UP001060112">
    <property type="component" value="Chromosome"/>
</dbReference>
<dbReference type="PANTHER" id="PTHR13604">
    <property type="entry name" value="DC12-RELATED"/>
    <property type="match status" value="1"/>
</dbReference>
<keyword evidence="3" id="KW-0227">DNA damage</keyword>
<evidence type="ECO:0000313" key="10">
    <source>
        <dbReference type="Proteomes" id="UP001060112"/>
    </source>
</evidence>
<protein>
    <recommendedName>
        <fullName evidence="8">Abasic site processing protein</fullName>
        <ecNumber evidence="8">3.4.-.-</ecNumber>
    </recommendedName>
</protein>
<dbReference type="InterPro" id="IPR036590">
    <property type="entry name" value="SRAP-like"/>
</dbReference>
<dbReference type="RefSeq" id="WP_290141992.1">
    <property type="nucleotide sequence ID" value="NZ_CP101620.1"/>
</dbReference>
<reference evidence="9" key="1">
    <citation type="submission" date="2022-07" db="EMBL/GenBank/DDBJ databases">
        <title>Faecal culturing of patients with breast cancer.</title>
        <authorList>
            <person name="Teng N.M.Y."/>
            <person name="Kiu R."/>
            <person name="Evans R."/>
            <person name="Baker D.J."/>
            <person name="Zenner C."/>
            <person name="Robinson S.D."/>
            <person name="Hall L.J."/>
        </authorList>
    </citation>
    <scope>NUCLEOTIDE SEQUENCE</scope>
    <source>
        <strain evidence="9">LH1062</strain>
    </source>
</reference>
<evidence type="ECO:0000256" key="6">
    <source>
        <dbReference type="ARBA" id="ARBA00023125"/>
    </source>
</evidence>
<evidence type="ECO:0000256" key="5">
    <source>
        <dbReference type="ARBA" id="ARBA00023124"/>
    </source>
</evidence>
<keyword evidence="5" id="KW-0190">Covalent protein-DNA linkage</keyword>
<organism evidence="9 10">
    <name type="scientific">Allocoprobacillus halotolerans</name>
    <dbReference type="NCBI Taxonomy" id="2944914"/>
    <lineage>
        <taxon>Bacteria</taxon>
        <taxon>Bacillati</taxon>
        <taxon>Bacillota</taxon>
        <taxon>Erysipelotrichia</taxon>
        <taxon>Erysipelotrichales</taxon>
        <taxon>Erysipelotrichaceae</taxon>
        <taxon>Allocoprobacillus</taxon>
    </lineage>
</organism>
<dbReference type="PANTHER" id="PTHR13604:SF0">
    <property type="entry name" value="ABASIC SITE PROCESSING PROTEIN HMCES"/>
    <property type="match status" value="1"/>
</dbReference>
<dbReference type="SUPFAM" id="SSF143081">
    <property type="entry name" value="BB1717-like"/>
    <property type="match status" value="1"/>
</dbReference>
<evidence type="ECO:0000256" key="7">
    <source>
        <dbReference type="ARBA" id="ARBA00023239"/>
    </source>
</evidence>
<evidence type="ECO:0000256" key="2">
    <source>
        <dbReference type="ARBA" id="ARBA00022670"/>
    </source>
</evidence>
<dbReference type="Pfam" id="PF02586">
    <property type="entry name" value="SRAP"/>
    <property type="match status" value="1"/>
</dbReference>
<dbReference type="EMBL" id="CP101620">
    <property type="protein sequence ID" value="UTY40570.1"/>
    <property type="molecule type" value="Genomic_DNA"/>
</dbReference>
<dbReference type="EC" id="3.4.-.-" evidence="8"/>